<evidence type="ECO:0000256" key="4">
    <source>
        <dbReference type="ARBA" id="ARBA00022833"/>
    </source>
</evidence>
<dbReference type="InterPro" id="IPR001510">
    <property type="entry name" value="Znf_PARP"/>
</dbReference>
<name>A0A2V2UXU0_TRYCR</name>
<keyword evidence="3" id="KW-0863">Zinc-finger</keyword>
<comment type="caution">
    <text evidence="8">The sequence shown here is derived from an EMBL/GenBank/DDBJ whole genome shotgun (WGS) entry which is preliminary data.</text>
</comment>
<feature type="domain" description="PARP-type" evidence="7">
    <location>
        <begin position="4"/>
        <end position="96"/>
    </location>
</feature>
<dbReference type="GO" id="GO:0005634">
    <property type="term" value="C:nucleus"/>
    <property type="evidence" value="ECO:0007669"/>
    <property type="project" value="UniProtKB-SubCell"/>
</dbReference>
<dbReference type="SMART" id="SM01336">
    <property type="entry name" value="zf-PARP"/>
    <property type="match status" value="1"/>
</dbReference>
<accession>A0A2V2UXU0</accession>
<evidence type="ECO:0000259" key="7">
    <source>
        <dbReference type="PROSITE" id="PS50064"/>
    </source>
</evidence>
<feature type="compositionally biased region" description="Basic and acidic residues" evidence="6">
    <location>
        <begin position="156"/>
        <end position="166"/>
    </location>
</feature>
<dbReference type="PROSITE" id="PS50064">
    <property type="entry name" value="ZF_PARP_2"/>
    <property type="match status" value="1"/>
</dbReference>
<reference evidence="8 9" key="1">
    <citation type="journal article" date="2018" name="Microb. Genom.">
        <title>Expanding an expanded genome: long-read sequencing of Trypanosoma cruzi.</title>
        <authorList>
            <person name="Berna L."/>
            <person name="Rodriguez M."/>
            <person name="Chiribao M.L."/>
            <person name="Parodi-Talice A."/>
            <person name="Pita S."/>
            <person name="Rijo G."/>
            <person name="Alvarez-Valin F."/>
            <person name="Robello C."/>
        </authorList>
    </citation>
    <scope>NUCLEOTIDE SEQUENCE [LARGE SCALE GENOMIC DNA]</scope>
    <source>
        <strain evidence="8 9">Dm28c</strain>
    </source>
</reference>
<dbReference type="Proteomes" id="UP000246121">
    <property type="component" value="Unassembled WGS sequence"/>
</dbReference>
<dbReference type="VEuPathDB" id="TriTrypDB:TcCL_NonESM06106"/>
<evidence type="ECO:0000256" key="2">
    <source>
        <dbReference type="ARBA" id="ARBA00022723"/>
    </source>
</evidence>
<evidence type="ECO:0000313" key="9">
    <source>
        <dbReference type="Proteomes" id="UP000246121"/>
    </source>
</evidence>
<dbReference type="VEuPathDB" id="TriTrypDB:TcCLB.510187.394"/>
<dbReference type="Gene3D" id="3.30.1740.10">
    <property type="entry name" value="Zinc finger, PARP-type"/>
    <property type="match status" value="1"/>
</dbReference>
<evidence type="ECO:0000256" key="1">
    <source>
        <dbReference type="ARBA" id="ARBA00004123"/>
    </source>
</evidence>
<proteinExistence type="predicted"/>
<dbReference type="Pfam" id="PF00645">
    <property type="entry name" value="zf-PARP"/>
    <property type="match status" value="1"/>
</dbReference>
<keyword evidence="5" id="KW-0539">Nucleus</keyword>
<feature type="compositionally biased region" description="Polar residues" evidence="6">
    <location>
        <begin position="134"/>
        <end position="143"/>
    </location>
</feature>
<organism evidence="8 9">
    <name type="scientific">Trypanosoma cruzi</name>
    <dbReference type="NCBI Taxonomy" id="5693"/>
    <lineage>
        <taxon>Eukaryota</taxon>
        <taxon>Discoba</taxon>
        <taxon>Euglenozoa</taxon>
        <taxon>Kinetoplastea</taxon>
        <taxon>Metakinetoplastina</taxon>
        <taxon>Trypanosomatida</taxon>
        <taxon>Trypanosomatidae</taxon>
        <taxon>Trypanosoma</taxon>
        <taxon>Schizotrypanum</taxon>
    </lineage>
</organism>
<evidence type="ECO:0000256" key="5">
    <source>
        <dbReference type="ARBA" id="ARBA00023242"/>
    </source>
</evidence>
<keyword evidence="2" id="KW-0479">Metal-binding</keyword>
<protein>
    <recommendedName>
        <fullName evidence="7">PARP-type domain-containing protein</fullName>
    </recommendedName>
</protein>
<dbReference type="Pfam" id="PF10283">
    <property type="entry name" value="zf-CCHH"/>
    <property type="match status" value="1"/>
</dbReference>
<dbReference type="VEuPathDB" id="TriTrypDB:ECC02_001980"/>
<evidence type="ECO:0000313" key="8">
    <source>
        <dbReference type="EMBL" id="PWU87992.1"/>
    </source>
</evidence>
<dbReference type="AlphaFoldDB" id="A0A2V2UXU0"/>
<feature type="compositionally biased region" description="Basic residues" evidence="6">
    <location>
        <begin position="146"/>
        <end position="155"/>
    </location>
</feature>
<dbReference type="InterPro" id="IPR019406">
    <property type="entry name" value="APLF_PBZ"/>
</dbReference>
<keyword evidence="4" id="KW-0862">Zinc</keyword>
<sequence>MPKLRVEYAKSGRGKCSSSGCSQEIVKNEVRIGTAFLFPTPGGVQDEAGNERLCYKWRHLCCFTHIQLENARASGEINDIDGYSDLAPADQELVEKLKRGELVQKKSLKGRIGDFANSPLAAGLLQKGKGFAKGSTNASSSSPRKAAVKRGQITKRPREEKEAAVKEEDDSDATEEYEVVVEKSKPHCPYGSNCFRTGAEHIAEYFHGTEADKASPPRLRAVIKGKKRAT</sequence>
<dbReference type="SUPFAM" id="SSF57716">
    <property type="entry name" value="Glucocorticoid receptor-like (DNA-binding domain)"/>
    <property type="match status" value="1"/>
</dbReference>
<dbReference type="VEuPathDB" id="TriTrypDB:Tc_MARK_3736"/>
<feature type="compositionally biased region" description="Acidic residues" evidence="6">
    <location>
        <begin position="167"/>
        <end position="178"/>
    </location>
</feature>
<evidence type="ECO:0000256" key="3">
    <source>
        <dbReference type="ARBA" id="ARBA00022771"/>
    </source>
</evidence>
<dbReference type="VEuPathDB" id="TriTrypDB:BCY84_22898"/>
<evidence type="ECO:0000256" key="6">
    <source>
        <dbReference type="SAM" id="MobiDB-lite"/>
    </source>
</evidence>
<dbReference type="EMBL" id="PRFA01000081">
    <property type="protein sequence ID" value="PWU87992.1"/>
    <property type="molecule type" value="Genomic_DNA"/>
</dbReference>
<dbReference type="VEuPathDB" id="TriTrypDB:C4B63_81g27"/>
<dbReference type="VEuPathDB" id="TriTrypDB:TCSYLVIO_004984"/>
<comment type="subcellular location">
    <subcellularLocation>
        <location evidence="1">Nucleus</location>
    </subcellularLocation>
</comment>
<feature type="region of interest" description="Disordered" evidence="6">
    <location>
        <begin position="131"/>
        <end position="178"/>
    </location>
</feature>
<dbReference type="VEuPathDB" id="TriTrypDB:TcBrA4_0017330"/>
<dbReference type="GO" id="GO:0003677">
    <property type="term" value="F:DNA binding"/>
    <property type="evidence" value="ECO:0007669"/>
    <property type="project" value="InterPro"/>
</dbReference>
<gene>
    <name evidence="8" type="ORF">C4B63_81g27</name>
</gene>
<dbReference type="VEuPathDB" id="TriTrypDB:TcG_05676"/>
<dbReference type="VEuPathDB" id="TriTrypDB:C3747_57g36"/>
<dbReference type="InterPro" id="IPR036957">
    <property type="entry name" value="Znf_PARP_sf"/>
</dbReference>
<dbReference type="GO" id="GO:0008270">
    <property type="term" value="F:zinc ion binding"/>
    <property type="evidence" value="ECO:0007669"/>
    <property type="project" value="UniProtKB-KW"/>
</dbReference>